<dbReference type="GO" id="GO:0006914">
    <property type="term" value="P:autophagy"/>
    <property type="evidence" value="ECO:0007669"/>
    <property type="project" value="UniProtKB-KW"/>
</dbReference>
<evidence type="ECO:0000256" key="21">
    <source>
        <dbReference type="ARBA" id="ARBA00055921"/>
    </source>
</evidence>
<organism evidence="27 28">
    <name type="scientific">Scyliorhinus torazame</name>
    <name type="common">Cloudy catshark</name>
    <name type="synonym">Catulus torazame</name>
    <dbReference type="NCBI Taxonomy" id="75743"/>
    <lineage>
        <taxon>Eukaryota</taxon>
        <taxon>Metazoa</taxon>
        <taxon>Chordata</taxon>
        <taxon>Craniata</taxon>
        <taxon>Vertebrata</taxon>
        <taxon>Chondrichthyes</taxon>
        <taxon>Elasmobranchii</taxon>
        <taxon>Galeomorphii</taxon>
        <taxon>Galeoidea</taxon>
        <taxon>Carcharhiniformes</taxon>
        <taxon>Scyliorhinidae</taxon>
        <taxon>Scyliorhinus</taxon>
    </lineage>
</organism>
<dbReference type="GO" id="GO:0000421">
    <property type="term" value="C:autophagosome membrane"/>
    <property type="evidence" value="ECO:0007669"/>
    <property type="project" value="UniProtKB-SubCell"/>
</dbReference>
<evidence type="ECO:0000256" key="6">
    <source>
        <dbReference type="ARBA" id="ARBA00009063"/>
    </source>
</evidence>
<dbReference type="InterPro" id="IPR006012">
    <property type="entry name" value="Syntaxin/epimorphin_CS"/>
</dbReference>
<evidence type="ECO:0000256" key="19">
    <source>
        <dbReference type="ARBA" id="ARBA00023228"/>
    </source>
</evidence>
<evidence type="ECO:0000256" key="18">
    <source>
        <dbReference type="ARBA" id="ARBA00023136"/>
    </source>
</evidence>
<evidence type="ECO:0000256" key="2">
    <source>
        <dbReference type="ARBA" id="ARBA00004457"/>
    </source>
</evidence>
<evidence type="ECO:0000256" key="24">
    <source>
        <dbReference type="ARBA" id="ARBA00093444"/>
    </source>
</evidence>
<dbReference type="InterPro" id="IPR000727">
    <property type="entry name" value="T_SNARE_dom"/>
</dbReference>
<dbReference type="STRING" id="75743.A0A401NJU7"/>
<evidence type="ECO:0000313" key="27">
    <source>
        <dbReference type="EMBL" id="GCB61158.1"/>
    </source>
</evidence>
<dbReference type="OrthoDB" id="10035606at2759"/>
<comment type="caution">
    <text evidence="27">The sequence shown here is derived from an EMBL/GenBank/DDBJ whole genome shotgun (WGS) entry which is preliminary data.</text>
</comment>
<keyword evidence="9" id="KW-0597">Phosphoprotein</keyword>
<evidence type="ECO:0000313" key="28">
    <source>
        <dbReference type="Proteomes" id="UP000288216"/>
    </source>
</evidence>
<dbReference type="SMART" id="SM00397">
    <property type="entry name" value="t_SNARE"/>
    <property type="match status" value="1"/>
</dbReference>
<comment type="function">
    <text evidence="21">SNAREs, soluble N-ethylmaleimide-sensitive factor-attachment protein receptors, are essential proteins for fusion of cellular membranes. SNAREs localized on opposing membranes assemble to form a trans-SNARE complex, an extended, parallel four alpha-helical bundle that drives membrane fusion. STX17 is a SNARE of the autophagosome involved in autophagy through the direct control of autophagosome membrane fusion with the lysosome membrane. May also play a role in the early secretory pathway where it may maintain the architecture of the endoplasmic reticulum-Golgi intermediate compartment/ERGIC and Golgi and/or regulate transport between the endoplasmic reticulum, the ERGIC and the Golgi.</text>
</comment>
<keyword evidence="10 25" id="KW-0812">Transmembrane</keyword>
<dbReference type="InterPro" id="IPR045242">
    <property type="entry name" value="Syntaxin"/>
</dbReference>
<evidence type="ECO:0000256" key="10">
    <source>
        <dbReference type="ARBA" id="ARBA00022692"/>
    </source>
</evidence>
<dbReference type="Pfam" id="PF05739">
    <property type="entry name" value="SNARE"/>
    <property type="match status" value="1"/>
</dbReference>
<evidence type="ECO:0000256" key="5">
    <source>
        <dbReference type="ARBA" id="ARBA00004557"/>
    </source>
</evidence>
<dbReference type="PROSITE" id="PS00914">
    <property type="entry name" value="SYNTAXIN"/>
    <property type="match status" value="1"/>
</dbReference>
<keyword evidence="17" id="KW-0496">Mitochondrion</keyword>
<dbReference type="GO" id="GO:0012507">
    <property type="term" value="C:ER to Golgi transport vesicle membrane"/>
    <property type="evidence" value="ECO:0007669"/>
    <property type="project" value="UniProtKB-SubCell"/>
</dbReference>
<gene>
    <name evidence="27" type="ORF">scyTo_0004055</name>
</gene>
<evidence type="ECO:0000256" key="11">
    <source>
        <dbReference type="ARBA" id="ARBA00022824"/>
    </source>
</evidence>
<feature type="domain" description="T-SNARE coiled-coil homology" evidence="26">
    <location>
        <begin position="166"/>
        <end position="228"/>
    </location>
</feature>
<dbReference type="GO" id="GO:0005829">
    <property type="term" value="C:cytosol"/>
    <property type="evidence" value="ECO:0007669"/>
    <property type="project" value="UniProtKB-SubCell"/>
</dbReference>
<evidence type="ECO:0000259" key="26">
    <source>
        <dbReference type="PROSITE" id="PS50192"/>
    </source>
</evidence>
<evidence type="ECO:0000256" key="25">
    <source>
        <dbReference type="SAM" id="Phobius"/>
    </source>
</evidence>
<evidence type="ECO:0000256" key="9">
    <source>
        <dbReference type="ARBA" id="ARBA00022553"/>
    </source>
</evidence>
<evidence type="ECO:0000256" key="8">
    <source>
        <dbReference type="ARBA" id="ARBA00022490"/>
    </source>
</evidence>
<keyword evidence="19" id="KW-0458">Lysosome</keyword>
<keyword evidence="11" id="KW-0256">Endoplasmic reticulum</keyword>
<dbReference type="CDD" id="cd15846">
    <property type="entry name" value="SNARE_syntaxin17"/>
    <property type="match status" value="1"/>
</dbReference>
<dbReference type="PROSITE" id="PS50192">
    <property type="entry name" value="T_SNARE"/>
    <property type="match status" value="1"/>
</dbReference>
<evidence type="ECO:0000256" key="22">
    <source>
        <dbReference type="ARBA" id="ARBA00060365"/>
    </source>
</evidence>
<dbReference type="InterPro" id="IPR028676">
    <property type="entry name" value="STX17_SNARE"/>
</dbReference>
<evidence type="ECO:0000256" key="20">
    <source>
        <dbReference type="ARBA" id="ARBA00023329"/>
    </source>
</evidence>
<dbReference type="InterPro" id="IPR059001">
    <property type="entry name" value="STX17_N"/>
</dbReference>
<accession>A0A401NJU7</accession>
<evidence type="ECO:0000256" key="16">
    <source>
        <dbReference type="ARBA" id="ARBA00023054"/>
    </source>
</evidence>
<keyword evidence="14" id="KW-0007">Acetylation</keyword>
<evidence type="ECO:0000256" key="23">
    <source>
        <dbReference type="ARBA" id="ARBA00069804"/>
    </source>
</evidence>
<dbReference type="EMBL" id="BFAA01001165">
    <property type="protein sequence ID" value="GCB61158.1"/>
    <property type="molecule type" value="Genomic_DNA"/>
</dbReference>
<keyword evidence="20" id="KW-0968">Cytoplasmic vesicle</keyword>
<dbReference type="Proteomes" id="UP000288216">
    <property type="component" value="Unassembled WGS sequence"/>
</dbReference>
<evidence type="ECO:0000256" key="12">
    <source>
        <dbReference type="ARBA" id="ARBA00022892"/>
    </source>
</evidence>
<dbReference type="AlphaFoldDB" id="A0A401NJU7"/>
<evidence type="ECO:0000256" key="17">
    <source>
        <dbReference type="ARBA" id="ARBA00023128"/>
    </source>
</evidence>
<dbReference type="GO" id="GO:0005484">
    <property type="term" value="F:SNAP receptor activity"/>
    <property type="evidence" value="ECO:0007669"/>
    <property type="project" value="InterPro"/>
</dbReference>
<keyword evidence="12" id="KW-0931">ER-Golgi transport</keyword>
<evidence type="ECO:0000256" key="15">
    <source>
        <dbReference type="ARBA" id="ARBA00023006"/>
    </source>
</evidence>
<dbReference type="GO" id="GO:0031201">
    <property type="term" value="C:SNARE complex"/>
    <property type="evidence" value="ECO:0007669"/>
    <property type="project" value="TreeGrafter"/>
</dbReference>
<evidence type="ECO:0000256" key="13">
    <source>
        <dbReference type="ARBA" id="ARBA00022989"/>
    </source>
</evidence>
<feature type="transmembrane region" description="Helical" evidence="25">
    <location>
        <begin position="233"/>
        <end position="253"/>
    </location>
</feature>
<dbReference type="FunFam" id="1.20.5.110:FF:000046">
    <property type="entry name" value="syntaxin-17 isoform X1"/>
    <property type="match status" value="1"/>
</dbReference>
<dbReference type="Pfam" id="PF26585">
    <property type="entry name" value="STX17_N"/>
    <property type="match status" value="1"/>
</dbReference>
<dbReference type="PANTHER" id="PTHR19957">
    <property type="entry name" value="SYNTAXIN"/>
    <property type="match status" value="1"/>
</dbReference>
<evidence type="ECO:0000256" key="3">
    <source>
        <dbReference type="ARBA" id="ARBA00004514"/>
    </source>
</evidence>
<dbReference type="SUPFAM" id="SSF47661">
    <property type="entry name" value="t-snare proteins"/>
    <property type="match status" value="1"/>
</dbReference>
<dbReference type="GO" id="GO:0048278">
    <property type="term" value="P:vesicle docking"/>
    <property type="evidence" value="ECO:0007669"/>
    <property type="project" value="TreeGrafter"/>
</dbReference>
<dbReference type="GO" id="GO:0006906">
    <property type="term" value="P:vesicle fusion"/>
    <property type="evidence" value="ECO:0007669"/>
    <property type="project" value="TreeGrafter"/>
</dbReference>
<dbReference type="GO" id="GO:0120281">
    <property type="term" value="C:autolysosome membrane"/>
    <property type="evidence" value="ECO:0007669"/>
    <property type="project" value="UniProtKB-SubCell"/>
</dbReference>
<comment type="subcellular location">
    <subcellularLocation>
        <location evidence="24">Autolysosome membrane</location>
        <topology evidence="24">Multi-pass membrane protein</topology>
    </subcellularLocation>
    <subcellularLocation>
        <location evidence="3">Cytoplasm</location>
        <location evidence="3">Cytosol</location>
    </subcellularLocation>
    <subcellularLocation>
        <location evidence="5">Cytoplasmic vesicle</location>
        <location evidence="5">COPII-coated vesicle membrane</location>
        <topology evidence="5">Multi-pass membrane protein</topology>
    </subcellularLocation>
    <subcellularLocation>
        <location evidence="4">Cytoplasmic vesicle</location>
        <location evidence="4">Autophagosome membrane</location>
        <topology evidence="4">Multi-pass membrane protein</topology>
    </subcellularLocation>
    <subcellularLocation>
        <location evidence="2">Endoplasmic reticulum-Golgi intermediate compartment membrane</location>
        <topology evidence="2">Multi-pass membrane protein</topology>
    </subcellularLocation>
    <subcellularLocation>
        <location evidence="1">Mitochondrion membrane</location>
        <topology evidence="1">Multi-pass membrane protein</topology>
    </subcellularLocation>
    <subcellularLocation>
        <location evidence="22">Smooth endoplasmic reticulum membrane</location>
        <topology evidence="22">Multi-pass membrane protein</topology>
    </subcellularLocation>
</comment>
<dbReference type="InterPro" id="IPR010989">
    <property type="entry name" value="SNARE"/>
</dbReference>
<proteinExistence type="inferred from homology"/>
<dbReference type="GO" id="GO:0000149">
    <property type="term" value="F:SNARE binding"/>
    <property type="evidence" value="ECO:0007669"/>
    <property type="project" value="TreeGrafter"/>
</dbReference>
<comment type="similarity">
    <text evidence="6">Belongs to the syntaxin family.</text>
</comment>
<protein>
    <recommendedName>
        <fullName evidence="23">Syntaxin-17</fullName>
    </recommendedName>
</protein>
<keyword evidence="8" id="KW-0963">Cytoplasm</keyword>
<dbReference type="PANTHER" id="PTHR19957:SF139">
    <property type="entry name" value="SYNTAXIN-17"/>
    <property type="match status" value="1"/>
</dbReference>
<feature type="transmembrane region" description="Helical" evidence="25">
    <location>
        <begin position="259"/>
        <end position="280"/>
    </location>
</feature>
<evidence type="ECO:0000256" key="14">
    <source>
        <dbReference type="ARBA" id="ARBA00022990"/>
    </source>
</evidence>
<evidence type="ECO:0000256" key="7">
    <source>
        <dbReference type="ARBA" id="ARBA00022448"/>
    </source>
</evidence>
<dbReference type="GO" id="GO:0006887">
    <property type="term" value="P:exocytosis"/>
    <property type="evidence" value="ECO:0007669"/>
    <property type="project" value="TreeGrafter"/>
</dbReference>
<reference evidence="27 28" key="1">
    <citation type="journal article" date="2018" name="Nat. Ecol. Evol.">
        <title>Shark genomes provide insights into elasmobranch evolution and the origin of vertebrates.</title>
        <authorList>
            <person name="Hara Y"/>
            <person name="Yamaguchi K"/>
            <person name="Onimaru K"/>
            <person name="Kadota M"/>
            <person name="Koyanagi M"/>
            <person name="Keeley SD"/>
            <person name="Tatsumi K"/>
            <person name="Tanaka K"/>
            <person name="Motone F"/>
            <person name="Kageyama Y"/>
            <person name="Nozu R"/>
            <person name="Adachi N"/>
            <person name="Nishimura O"/>
            <person name="Nakagawa R"/>
            <person name="Tanegashima C"/>
            <person name="Kiyatake I"/>
            <person name="Matsumoto R"/>
            <person name="Murakumo K"/>
            <person name="Nishida K"/>
            <person name="Terakita A"/>
            <person name="Kuratani S"/>
            <person name="Sato K"/>
            <person name="Hyodo S Kuraku.S."/>
        </authorList>
    </citation>
    <scope>NUCLEOTIDE SEQUENCE [LARGE SCALE GENOMIC DNA]</scope>
</reference>
<evidence type="ECO:0000256" key="4">
    <source>
        <dbReference type="ARBA" id="ARBA00004542"/>
    </source>
</evidence>
<evidence type="ECO:0000256" key="1">
    <source>
        <dbReference type="ARBA" id="ARBA00004225"/>
    </source>
</evidence>
<keyword evidence="15" id="KW-0072">Autophagy</keyword>
<keyword evidence="7" id="KW-0813">Transport</keyword>
<dbReference type="Gene3D" id="1.20.5.110">
    <property type="match status" value="1"/>
</dbReference>
<keyword evidence="18 25" id="KW-0472">Membrane</keyword>
<dbReference type="GO" id="GO:0005886">
    <property type="term" value="C:plasma membrane"/>
    <property type="evidence" value="ECO:0007669"/>
    <property type="project" value="TreeGrafter"/>
</dbReference>
<keyword evidence="28" id="KW-1185">Reference proteome</keyword>
<keyword evidence="16" id="KW-0175">Coiled coil</keyword>
<keyword evidence="13 25" id="KW-1133">Transmembrane helix</keyword>
<dbReference type="GO" id="GO:0006886">
    <property type="term" value="P:intracellular protein transport"/>
    <property type="evidence" value="ECO:0007669"/>
    <property type="project" value="InterPro"/>
</dbReference>
<dbReference type="GO" id="GO:0030868">
    <property type="term" value="C:smooth endoplasmic reticulum membrane"/>
    <property type="evidence" value="ECO:0007669"/>
    <property type="project" value="UniProtKB-SubCell"/>
</dbReference>
<sequence length="308" mass="34109">MAEDPAKLSLRRLEPAIQKFVKVAIPTDLERLQKHQINIEKYRRWSQWDKLHQEHINASRTVQQLRANVREMETLCLRVRDEDSQALEKIVDCVQKRAAFAVLEFLKLHSEFTEEPGGHCKMDNSQGPHSSLVRSQTIEGTPMNSQDSDSPLSQHQVQLNVPLPQIPQDQDAAESWEKLEENLIDLSNLVNEFSQLLHTQQEKIDSIEDHVSTAAENVEEGTKNLAKAAKYKLAMLPVAGALIGGVMGGPIGLLAGFKIAGVAAAVSGGILGFTGGRLLLKKQQQKVDQELSLSSSCPELKTQNGTKI</sequence>
<dbReference type="GO" id="GO:0031966">
    <property type="term" value="C:mitochondrial membrane"/>
    <property type="evidence" value="ECO:0007669"/>
    <property type="project" value="UniProtKB-SubCell"/>
</dbReference>
<name>A0A401NJU7_SCYTO</name>
<dbReference type="GO" id="GO:0033116">
    <property type="term" value="C:endoplasmic reticulum-Golgi intermediate compartment membrane"/>
    <property type="evidence" value="ECO:0007669"/>
    <property type="project" value="UniProtKB-SubCell"/>
</dbReference>
<dbReference type="OMA" id="HETCANT"/>